<dbReference type="KEGG" id="ptai:ICN73_00170"/>
<dbReference type="AlphaFoldDB" id="A0A7L9GFZ3"/>
<dbReference type="EMBL" id="CP062699">
    <property type="protein sequence ID" value="QOJ91329.1"/>
    <property type="molecule type" value="Genomic_DNA"/>
</dbReference>
<sequence length="222" mass="24600">MGTVRNFLTTIKNSEQALELFKDGGEVAIDSVLEDSGVDGLLEDIPILNIAVSLYKMGNKVSAYFFAKNMLAFLCEIDKVPNQKRIEFLNDNCADDAGIENVGEVALMILDKLDHPKLAAMLGRAFAFLTLGMITKYSFDIYAHTIKIMNPYLQQQLKQCYQFKGMIGVDAPAAQILANYGLLKVGYKLNRSGDTSDMPLSIDTTSFGEMFYSRIVIGSDTY</sequence>
<name>A0A7L9GFZ3_9PSED</name>
<reference evidence="1" key="1">
    <citation type="submission" date="2020-09" db="EMBL/GenBank/DDBJ databases">
        <title>Complete genome sequence of Pseudomonas taiwanensis CC, a plant growth-promoting and biotite-weathering strain.</title>
        <authorList>
            <person name="Cheng C."/>
        </authorList>
    </citation>
    <scope>NUCLEOTIDE SEQUENCE [LARGE SCALE GENOMIC DNA]</scope>
    <source>
        <strain evidence="1">WRS8</strain>
    </source>
</reference>
<protein>
    <submittedName>
        <fullName evidence="1">Uncharacterized protein</fullName>
    </submittedName>
</protein>
<gene>
    <name evidence="1" type="ORF">ICN73_00170</name>
</gene>
<keyword evidence="2" id="KW-1185">Reference proteome</keyword>
<proteinExistence type="predicted"/>
<evidence type="ECO:0000313" key="1">
    <source>
        <dbReference type="EMBL" id="QOJ91329.1"/>
    </source>
</evidence>
<dbReference type="Proteomes" id="UP000593847">
    <property type="component" value="Chromosome"/>
</dbReference>
<organism evidence="1 2">
    <name type="scientific">Pseudomonas taiwanensis</name>
    <dbReference type="NCBI Taxonomy" id="470150"/>
    <lineage>
        <taxon>Bacteria</taxon>
        <taxon>Pseudomonadati</taxon>
        <taxon>Pseudomonadota</taxon>
        <taxon>Gammaproteobacteria</taxon>
        <taxon>Pseudomonadales</taxon>
        <taxon>Pseudomonadaceae</taxon>
        <taxon>Pseudomonas</taxon>
    </lineage>
</organism>
<accession>A0A7L9GFZ3</accession>
<evidence type="ECO:0000313" key="2">
    <source>
        <dbReference type="Proteomes" id="UP000593847"/>
    </source>
</evidence>
<dbReference type="RefSeq" id="WP_014755660.1">
    <property type="nucleotide sequence ID" value="NZ_CP062699.1"/>
</dbReference>